<proteinExistence type="predicted"/>
<protein>
    <recommendedName>
        <fullName evidence="1">LRAT domain-containing protein</fullName>
    </recommendedName>
</protein>
<evidence type="ECO:0000259" key="1">
    <source>
        <dbReference type="PROSITE" id="PS51934"/>
    </source>
</evidence>
<dbReference type="EMBL" id="UYJE01001289">
    <property type="protein sequence ID" value="VDI00945.1"/>
    <property type="molecule type" value="Genomic_DNA"/>
</dbReference>
<dbReference type="Pfam" id="PF04970">
    <property type="entry name" value="LRAT"/>
    <property type="match status" value="1"/>
</dbReference>
<dbReference type="Gene3D" id="3.90.1720.10">
    <property type="entry name" value="endopeptidase domain like (from Nostoc punctiforme)"/>
    <property type="match status" value="1"/>
</dbReference>
<dbReference type="Proteomes" id="UP000596742">
    <property type="component" value="Unassembled WGS sequence"/>
</dbReference>
<keyword evidence="3" id="KW-1185">Reference proteome</keyword>
<evidence type="ECO:0000313" key="3">
    <source>
        <dbReference type="Proteomes" id="UP000596742"/>
    </source>
</evidence>
<organism evidence="2 3">
    <name type="scientific">Mytilus galloprovincialis</name>
    <name type="common">Mediterranean mussel</name>
    <dbReference type="NCBI Taxonomy" id="29158"/>
    <lineage>
        <taxon>Eukaryota</taxon>
        <taxon>Metazoa</taxon>
        <taxon>Spiralia</taxon>
        <taxon>Lophotrochozoa</taxon>
        <taxon>Mollusca</taxon>
        <taxon>Bivalvia</taxon>
        <taxon>Autobranchia</taxon>
        <taxon>Pteriomorphia</taxon>
        <taxon>Mytilida</taxon>
        <taxon>Mytiloidea</taxon>
        <taxon>Mytilidae</taxon>
        <taxon>Mytilinae</taxon>
        <taxon>Mytilus</taxon>
    </lineage>
</organism>
<dbReference type="PROSITE" id="PS51934">
    <property type="entry name" value="LRAT"/>
    <property type="match status" value="1"/>
</dbReference>
<gene>
    <name evidence="2" type="ORF">MGAL_10B063784</name>
</gene>
<feature type="domain" description="LRAT" evidence="1">
    <location>
        <begin position="27"/>
        <end position="154"/>
    </location>
</feature>
<dbReference type="AlphaFoldDB" id="A0A8B6C807"/>
<dbReference type="InterPro" id="IPR007053">
    <property type="entry name" value="LRAT_dom"/>
</dbReference>
<reference evidence="2" key="1">
    <citation type="submission" date="2018-11" db="EMBL/GenBank/DDBJ databases">
        <authorList>
            <person name="Alioto T."/>
            <person name="Alioto T."/>
        </authorList>
    </citation>
    <scope>NUCLEOTIDE SEQUENCE</scope>
</reference>
<name>A0A8B6C807_MYTGA</name>
<sequence length="212" mass="24201">MDTDIGQDVISRHAKEITHLQKGAHVKFEYLRPLHAHHAIVTDINTDNHTFDCIHFTSGFTDAISKGDIPKTSIKTETVEFGKEGSYKNVLVVEYKMGIALSTMKLNRFPNRVAIAIAKHFEKNPDACQSFNLLTYNCEHFVFSCTTGYAICLQQLEPMMRLVKTMRSKDFLVDIADCIQKSMEKNRVQVVEYKEGMNYFTLISSKVKINLN</sequence>
<comment type="caution">
    <text evidence="2">The sequence shown here is derived from an EMBL/GenBank/DDBJ whole genome shotgun (WGS) entry which is preliminary data.</text>
</comment>
<accession>A0A8B6C807</accession>
<evidence type="ECO:0000313" key="2">
    <source>
        <dbReference type="EMBL" id="VDI00945.1"/>
    </source>
</evidence>